<comment type="caution">
    <text evidence="1">The sequence shown here is derived from an EMBL/GenBank/DDBJ whole genome shotgun (WGS) entry which is preliminary data.</text>
</comment>
<dbReference type="EMBL" id="JXXR01000019">
    <property type="protein sequence ID" value="KJY69651.1"/>
    <property type="molecule type" value="Genomic_DNA"/>
</dbReference>
<dbReference type="AlphaFoldDB" id="A0A837G238"/>
<name>A0A837G238_9VIBR</name>
<protein>
    <submittedName>
        <fullName evidence="1">Uncharacterized protein</fullName>
    </submittedName>
</protein>
<organism evidence="1">
    <name type="scientific">Vibrio coralliilyticus</name>
    <dbReference type="NCBI Taxonomy" id="190893"/>
    <lineage>
        <taxon>Bacteria</taxon>
        <taxon>Pseudomonadati</taxon>
        <taxon>Pseudomonadota</taxon>
        <taxon>Gammaproteobacteria</taxon>
        <taxon>Vibrionales</taxon>
        <taxon>Vibrionaceae</taxon>
        <taxon>Vibrio</taxon>
    </lineage>
</organism>
<gene>
    <name evidence="1" type="ORF">TW71_17730</name>
</gene>
<sequence length="533" mass="62719">MEEARIVFVDIRNKLVNENVISDIIFESDVVIPLTPYTVYVLEKNNINYTSLSDFKSNKDFVFDVISDYQTISDSFTKLNINKYQFLIRDIGKYVTFEHYLRIIESIKRDRHSIYITNVDDPNGLGKNTPLSNFTNFTSEIKLNSDEKFYQKNRAKILISKIKRNNIFKLLGKVFIRKGKYLYDNASNIFDYKKIVIGLNSNAISKFDFEKIIETLRFINFNHNLEKILNDEIGSLFVRHDKFSVYEPFVFLNGESMYSRYLAYIENKIPTFFMQHGSNVNEDYFLKHNEIFPADVNLVFNEYTKELFESRGAKEVYCVGTNLYNNELISKKKKFDYVYITYCTKYSYSGFHVGSEHDIISPVSENIYNRHKDVIELFGRHFPNKKICIKMQPGVFTGQQLYIPLIEHANNFPNIEVVFDEPLHNLIEESLFIISDYFSSEFSNRNILKSKNIIMFTDMLKLSDEVVRNDLDKLLFLVDEFEHLKKIIEDFDLGIQRTNPNDLESIINRYSSAGLDTKNEVYKLIKSKLDSYH</sequence>
<proteinExistence type="predicted"/>
<reference evidence="1" key="1">
    <citation type="journal article" date="2015" name="BMC Genomics">
        <title>Genome mining reveals unlocked bioactive potential of marine Gram-negative bacteria.</title>
        <authorList>
            <person name="Machado H."/>
            <person name="Sonnenschein E.C."/>
            <person name="Melchiorsen J."/>
            <person name="Gram L."/>
        </authorList>
    </citation>
    <scope>NUCLEOTIDE SEQUENCE</scope>
    <source>
        <strain evidence="1">S2052</strain>
    </source>
</reference>
<dbReference type="RefSeq" id="WP_045986791.1">
    <property type="nucleotide sequence ID" value="NZ_CP063051.1"/>
</dbReference>
<evidence type="ECO:0000313" key="1">
    <source>
        <dbReference type="EMBL" id="KJY69651.1"/>
    </source>
</evidence>
<accession>A0A837G238</accession>